<evidence type="ECO:0000313" key="3">
    <source>
        <dbReference type="Proteomes" id="UP000672027"/>
    </source>
</evidence>
<dbReference type="Proteomes" id="UP000672027">
    <property type="component" value="Chromosome"/>
</dbReference>
<dbReference type="EMBL" id="CP072800">
    <property type="protein sequence ID" value="QTR51596.1"/>
    <property type="molecule type" value="Genomic_DNA"/>
</dbReference>
<gene>
    <name evidence="2" type="ORF">J8380_08665</name>
</gene>
<organism evidence="2 3">
    <name type="scientific">Candidatus Thiothrix anitrata</name>
    <dbReference type="NCBI Taxonomy" id="2823902"/>
    <lineage>
        <taxon>Bacteria</taxon>
        <taxon>Pseudomonadati</taxon>
        <taxon>Pseudomonadota</taxon>
        <taxon>Gammaproteobacteria</taxon>
        <taxon>Thiotrichales</taxon>
        <taxon>Thiotrichaceae</taxon>
        <taxon>Thiothrix</taxon>
    </lineage>
</organism>
<reference evidence="2 3" key="1">
    <citation type="submission" date="2021-04" db="EMBL/GenBank/DDBJ databases">
        <title>Genomics, taxonomy and metabolism of representatives of sulfur bacteria of the genus Thiothrix: Thiothrix fructosivorans QT, Thiothrix unzii A1T and three new species, Thiothrix subterranea sp. nov., Thiothrix litoralis sp. nov. and 'Candidatus Thiothrix anitrata' sp. nov.</title>
        <authorList>
            <person name="Ravin N.V."/>
            <person name="Smolyakov D."/>
            <person name="Rudenko T.S."/>
            <person name="Mardanov A.V."/>
            <person name="Beletsky A.V."/>
            <person name="Markov N.D."/>
            <person name="Fomenkov A.I."/>
            <person name="Roberts R.J."/>
            <person name="Karnachuk O.V."/>
            <person name="Novikov A."/>
            <person name="Grabovich M.Y."/>
        </authorList>
    </citation>
    <scope>NUCLEOTIDE SEQUENCE [LARGE SCALE GENOMIC DNA]</scope>
    <source>
        <strain evidence="2 3">A52</strain>
    </source>
</reference>
<keyword evidence="3" id="KW-1185">Reference proteome</keyword>
<accession>A0ABX7X8P0</accession>
<evidence type="ECO:0000313" key="2">
    <source>
        <dbReference type="EMBL" id="QTR51596.1"/>
    </source>
</evidence>
<dbReference type="RefSeq" id="WP_210230190.1">
    <property type="nucleotide sequence ID" value="NZ_CP072800.1"/>
</dbReference>
<proteinExistence type="predicted"/>
<evidence type="ECO:0000256" key="1">
    <source>
        <dbReference type="SAM" id="MobiDB-lite"/>
    </source>
</evidence>
<feature type="region of interest" description="Disordered" evidence="1">
    <location>
        <begin position="103"/>
        <end position="124"/>
    </location>
</feature>
<protein>
    <submittedName>
        <fullName evidence="2">Uncharacterized protein</fullName>
    </submittedName>
</protein>
<name>A0ABX7X8P0_9GAMM</name>
<sequence>MSEWGAIEKGGEAVSAWEFRSHYLTYGDKYEEFFCPFCDIRLVAYLIYTEGEISKSPHFAARSEKHLFGCDGNPVGVSALEYKLPKSRYCPRNMHAPEMLIDRRPPRTSYSKPSESGMKHPSSSDVFERRQNASFLGKAIPRTHLLQSIVEVHNIVIREIYKQAIERKWSDAKRNDEINKALGTLPLQLKDKTNYRDAFRRTLFLNWLYPRIYHGYGFVEISQEGTYFIQSHTDGKVKGEYKPFKIMVFTDVGYESPNSHLALLKQIINLAKNKQECRWYAYGKPEVQSDAIIVTIQNLDHIYLKIKFHQ</sequence>